<sequence>MSDDFHVENGRKGGEARAKKFWPKIKHSIILFIRFPELNQDEIAKRVGASQAFVSKHTSYNALKIARLSAQSDSMSEDELEALLEKIKLEVELKNEIVKPKRSKL</sequence>
<dbReference type="EMBL" id="CP000270">
    <property type="protein sequence ID" value="ABE29058.1"/>
    <property type="molecule type" value="Genomic_DNA"/>
</dbReference>
<evidence type="ECO:0000313" key="2">
    <source>
        <dbReference type="Proteomes" id="UP000001817"/>
    </source>
</evidence>
<proteinExistence type="predicted"/>
<gene>
    <name evidence="1" type="ORF">Bxe_A3941</name>
</gene>
<protein>
    <submittedName>
        <fullName evidence="1">Uncharacterized protein</fullName>
    </submittedName>
</protein>
<name>Q145D1_PARXL</name>
<accession>Q145D1</accession>
<dbReference type="RefSeq" id="WP_011486878.1">
    <property type="nucleotide sequence ID" value="NC_007951.1"/>
</dbReference>
<dbReference type="Proteomes" id="UP000001817">
    <property type="component" value="Chromosome 1"/>
</dbReference>
<keyword evidence="2" id="KW-1185">Reference proteome</keyword>
<reference evidence="1 2" key="1">
    <citation type="journal article" date="2006" name="Proc. Natl. Acad. Sci. U.S.A.">
        <title>Burkholderia xenovorans LB400 harbors a multi-replicon, 9.73-Mbp genome shaped for versatility.</title>
        <authorList>
            <person name="Chain P.S."/>
            <person name="Denef V.J."/>
            <person name="Konstantinidis K.T."/>
            <person name="Vergez L.M."/>
            <person name="Agullo L."/>
            <person name="Reyes V.L."/>
            <person name="Hauser L."/>
            <person name="Cordova M."/>
            <person name="Gomez L."/>
            <person name="Gonzalez M."/>
            <person name="Land M."/>
            <person name="Lao V."/>
            <person name="Larimer F."/>
            <person name="LiPuma J.J."/>
            <person name="Mahenthiralingam E."/>
            <person name="Malfatti S.A."/>
            <person name="Marx C.J."/>
            <person name="Parnell J.J."/>
            <person name="Ramette A."/>
            <person name="Richardson P."/>
            <person name="Seeger M."/>
            <person name="Smith D."/>
            <person name="Spilker T."/>
            <person name="Sul W.J."/>
            <person name="Tsoi T.V."/>
            <person name="Ulrich L.E."/>
            <person name="Zhulin I.B."/>
            <person name="Tiedje J.M."/>
        </authorList>
    </citation>
    <scope>NUCLEOTIDE SEQUENCE [LARGE SCALE GENOMIC DNA]</scope>
    <source>
        <strain evidence="1 2">LB400</strain>
    </source>
</reference>
<evidence type="ECO:0000313" key="1">
    <source>
        <dbReference type="EMBL" id="ABE29058.1"/>
    </source>
</evidence>
<dbReference type="STRING" id="266265.Bxe_A3941"/>
<dbReference type="AlphaFoldDB" id="Q145D1"/>
<organism evidence="1 2">
    <name type="scientific">Paraburkholderia xenovorans (strain LB400)</name>
    <dbReference type="NCBI Taxonomy" id="266265"/>
    <lineage>
        <taxon>Bacteria</taxon>
        <taxon>Pseudomonadati</taxon>
        <taxon>Pseudomonadota</taxon>
        <taxon>Betaproteobacteria</taxon>
        <taxon>Burkholderiales</taxon>
        <taxon>Burkholderiaceae</taxon>
        <taxon>Paraburkholderia</taxon>
    </lineage>
</organism>
<dbReference type="KEGG" id="bxe:Bxe_A3941"/>